<gene>
    <name evidence="2" type="ORF">MEDL_66917</name>
</gene>
<name>A0A8S3VFP2_MYTED</name>
<feature type="region of interest" description="Disordered" evidence="1">
    <location>
        <begin position="1"/>
        <end position="21"/>
    </location>
</feature>
<dbReference type="EMBL" id="CAJPWZ010003272">
    <property type="protein sequence ID" value="CAG2255526.1"/>
    <property type="molecule type" value="Genomic_DNA"/>
</dbReference>
<evidence type="ECO:0000256" key="1">
    <source>
        <dbReference type="SAM" id="MobiDB-lite"/>
    </source>
</evidence>
<accession>A0A8S3VFP2</accession>
<keyword evidence="3" id="KW-1185">Reference proteome</keyword>
<protein>
    <submittedName>
        <fullName evidence="2">Uncharacterized protein</fullName>
    </submittedName>
</protein>
<evidence type="ECO:0000313" key="2">
    <source>
        <dbReference type="EMBL" id="CAG2255526.1"/>
    </source>
</evidence>
<proteinExistence type="predicted"/>
<dbReference type="Proteomes" id="UP000683360">
    <property type="component" value="Unassembled WGS sequence"/>
</dbReference>
<dbReference type="AlphaFoldDB" id="A0A8S3VFP2"/>
<feature type="compositionally biased region" description="Basic and acidic residues" evidence="1">
    <location>
        <begin position="1"/>
        <end position="15"/>
    </location>
</feature>
<organism evidence="2 3">
    <name type="scientific">Mytilus edulis</name>
    <name type="common">Blue mussel</name>
    <dbReference type="NCBI Taxonomy" id="6550"/>
    <lineage>
        <taxon>Eukaryota</taxon>
        <taxon>Metazoa</taxon>
        <taxon>Spiralia</taxon>
        <taxon>Lophotrochozoa</taxon>
        <taxon>Mollusca</taxon>
        <taxon>Bivalvia</taxon>
        <taxon>Autobranchia</taxon>
        <taxon>Pteriomorphia</taxon>
        <taxon>Mytilida</taxon>
        <taxon>Mytiloidea</taxon>
        <taxon>Mytilidae</taxon>
        <taxon>Mytilinae</taxon>
        <taxon>Mytilus</taxon>
    </lineage>
</organism>
<sequence>MSRTYRDDEMFHDPNSDDTTNLTRKLNKLNREIRRLKTQVMKIPQTMLNQLLIVKQHDQHNLTLELLLQGSRILTWVQAAIYSKVNIEIGAKSKIIPQPVITDKYLPASKNLASEEKIGIYKEDKSIHKSKNIIKPATYDGQGSFIDYKSHFDACSSINGWTETESGGNSL</sequence>
<comment type="caution">
    <text evidence="2">The sequence shown here is derived from an EMBL/GenBank/DDBJ whole genome shotgun (WGS) entry which is preliminary data.</text>
</comment>
<reference evidence="2" key="1">
    <citation type="submission" date="2021-03" db="EMBL/GenBank/DDBJ databases">
        <authorList>
            <person name="Bekaert M."/>
        </authorList>
    </citation>
    <scope>NUCLEOTIDE SEQUENCE</scope>
</reference>
<evidence type="ECO:0000313" key="3">
    <source>
        <dbReference type="Proteomes" id="UP000683360"/>
    </source>
</evidence>